<evidence type="ECO:0000256" key="3">
    <source>
        <dbReference type="ARBA" id="ARBA00023136"/>
    </source>
</evidence>
<dbReference type="PROSITE" id="PS50111">
    <property type="entry name" value="CHEMOTAXIS_TRANSDUC_2"/>
    <property type="match status" value="1"/>
</dbReference>
<keyword evidence="8" id="KW-1133">Transmembrane helix</keyword>
<dbReference type="Gene3D" id="6.10.340.10">
    <property type="match status" value="1"/>
</dbReference>
<dbReference type="InterPro" id="IPR004089">
    <property type="entry name" value="MCPsignal_dom"/>
</dbReference>
<dbReference type="Proteomes" id="UP001597233">
    <property type="component" value="Unassembled WGS sequence"/>
</dbReference>
<dbReference type="PROSITE" id="PS50885">
    <property type="entry name" value="HAMP"/>
    <property type="match status" value="1"/>
</dbReference>
<dbReference type="SMART" id="SM00283">
    <property type="entry name" value="MA"/>
    <property type="match status" value="1"/>
</dbReference>
<name>A0ABW4RJ38_9BACL</name>
<evidence type="ECO:0000313" key="11">
    <source>
        <dbReference type="EMBL" id="MFD1885558.1"/>
    </source>
</evidence>
<dbReference type="PANTHER" id="PTHR32089:SF112">
    <property type="entry name" value="LYSOZYME-LIKE PROTEIN-RELATED"/>
    <property type="match status" value="1"/>
</dbReference>
<dbReference type="PANTHER" id="PTHR32089">
    <property type="entry name" value="METHYL-ACCEPTING CHEMOTAXIS PROTEIN MCPB"/>
    <property type="match status" value="1"/>
</dbReference>
<feature type="transmembrane region" description="Helical" evidence="8">
    <location>
        <begin position="167"/>
        <end position="189"/>
    </location>
</feature>
<feature type="domain" description="Methyl-accepting transducer" evidence="9">
    <location>
        <begin position="264"/>
        <end position="514"/>
    </location>
</feature>
<feature type="region of interest" description="Disordered" evidence="7">
    <location>
        <begin position="555"/>
        <end position="601"/>
    </location>
</feature>
<evidence type="ECO:0000256" key="7">
    <source>
        <dbReference type="SAM" id="MobiDB-lite"/>
    </source>
</evidence>
<evidence type="ECO:0000259" key="10">
    <source>
        <dbReference type="PROSITE" id="PS50885"/>
    </source>
</evidence>
<sequence length="601" mass="65419">MKLQGKLVRNALISLLASLILVGYIIFQLLSINSQTSDLVPNMLNAQQLDSDLVSTGQALNNYSFSISESNRAIVEKQLTKVQTTLDTLKAAGLPTPAEMQLLERVQTKFQQLSTASTTAMQKQDAAEAKRESIRIEGIQNDVYLLKLQTKADYENYTAQLTSSINLTWQIALIGAIILVIAVGMFNMYTAKQLARRTQILTDAAQRIAGGDLTVKLKAAKGRDELDELNRSFHQMIANLRSIVSSIGQAGNRVDDMAQDIDRSNDRMQDIVKQVAQSIEELAVGSQKIAEDLSVTVEVVDQMQDKFRSNLETTSESAAYSNEVLRSIEEGSSRMQQQLALVTNNRQAMSELQQTVQSLEHNAGQIASMTQLVSDIASQTNLLSLNASIEAARAGDAGRGFAVVAGEVKKLADQSVQAARQIFAAVEAITLAVSQVNASVTNSVDLFVQQEQATVLTEASFSAINQQIQQIASHIHRLSGDMQSSHELSNQVQQAIENISAITEQSAAGSEEITASTVEQRHAFQQSSEQVKQLRQIRGEMHHELDRFQLDEHAGADSAPTKQHGTSTTSASVAPIPSTSSNDANRDEEESNSNPADKHAV</sequence>
<keyword evidence="3 8" id="KW-0472">Membrane</keyword>
<dbReference type="InterPro" id="IPR003660">
    <property type="entry name" value="HAMP_dom"/>
</dbReference>
<dbReference type="RefSeq" id="WP_347325825.1">
    <property type="nucleotide sequence ID" value="NZ_JBCGUH010000007.1"/>
</dbReference>
<evidence type="ECO:0000259" key="9">
    <source>
        <dbReference type="PROSITE" id="PS50111"/>
    </source>
</evidence>
<gene>
    <name evidence="11" type="ORF">ACFSC9_08455</name>
</gene>
<dbReference type="Gene3D" id="1.10.287.950">
    <property type="entry name" value="Methyl-accepting chemotaxis protein"/>
    <property type="match status" value="1"/>
</dbReference>
<keyword evidence="2" id="KW-1003">Cell membrane</keyword>
<evidence type="ECO:0000256" key="8">
    <source>
        <dbReference type="SAM" id="Phobius"/>
    </source>
</evidence>
<accession>A0ABW4RJ38</accession>
<feature type="domain" description="HAMP" evidence="10">
    <location>
        <begin position="192"/>
        <end position="245"/>
    </location>
</feature>
<dbReference type="SMART" id="SM00304">
    <property type="entry name" value="HAMP"/>
    <property type="match status" value="2"/>
</dbReference>
<keyword evidence="4 6" id="KW-0807">Transducer</keyword>
<dbReference type="Pfam" id="PF00672">
    <property type="entry name" value="HAMP"/>
    <property type="match status" value="1"/>
</dbReference>
<proteinExistence type="inferred from homology"/>
<evidence type="ECO:0000256" key="1">
    <source>
        <dbReference type="ARBA" id="ARBA00004236"/>
    </source>
</evidence>
<evidence type="ECO:0000256" key="5">
    <source>
        <dbReference type="ARBA" id="ARBA00029447"/>
    </source>
</evidence>
<feature type="transmembrane region" description="Helical" evidence="8">
    <location>
        <begin position="12"/>
        <end position="32"/>
    </location>
</feature>
<dbReference type="Pfam" id="PF00015">
    <property type="entry name" value="MCPsignal"/>
    <property type="match status" value="1"/>
</dbReference>
<dbReference type="SUPFAM" id="SSF58104">
    <property type="entry name" value="Methyl-accepting chemotaxis protein (MCP) signaling domain"/>
    <property type="match status" value="1"/>
</dbReference>
<organism evidence="11 12">
    <name type="scientific">Paenibacillus wenxiniae</name>
    <dbReference type="NCBI Taxonomy" id="1636843"/>
    <lineage>
        <taxon>Bacteria</taxon>
        <taxon>Bacillati</taxon>
        <taxon>Bacillota</taxon>
        <taxon>Bacilli</taxon>
        <taxon>Bacillales</taxon>
        <taxon>Paenibacillaceae</taxon>
        <taxon>Paenibacillus</taxon>
    </lineage>
</organism>
<evidence type="ECO:0000256" key="2">
    <source>
        <dbReference type="ARBA" id="ARBA00022475"/>
    </source>
</evidence>
<feature type="compositionally biased region" description="Polar residues" evidence="7">
    <location>
        <begin position="560"/>
        <end position="583"/>
    </location>
</feature>
<evidence type="ECO:0000256" key="4">
    <source>
        <dbReference type="ARBA" id="ARBA00023224"/>
    </source>
</evidence>
<comment type="subcellular location">
    <subcellularLocation>
        <location evidence="1">Cell membrane</location>
    </subcellularLocation>
</comment>
<dbReference type="EMBL" id="JBHUEH010000011">
    <property type="protein sequence ID" value="MFD1885558.1"/>
    <property type="molecule type" value="Genomic_DNA"/>
</dbReference>
<protein>
    <submittedName>
        <fullName evidence="11">Methyl-accepting chemotaxis protein</fullName>
    </submittedName>
</protein>
<keyword evidence="8" id="KW-0812">Transmembrane</keyword>
<evidence type="ECO:0000313" key="12">
    <source>
        <dbReference type="Proteomes" id="UP001597233"/>
    </source>
</evidence>
<comment type="similarity">
    <text evidence="5">Belongs to the methyl-accepting chemotaxis (MCP) protein family.</text>
</comment>
<reference evidence="12" key="1">
    <citation type="journal article" date="2019" name="Int. J. Syst. Evol. Microbiol.">
        <title>The Global Catalogue of Microorganisms (GCM) 10K type strain sequencing project: providing services to taxonomists for standard genome sequencing and annotation.</title>
        <authorList>
            <consortium name="The Broad Institute Genomics Platform"/>
            <consortium name="The Broad Institute Genome Sequencing Center for Infectious Disease"/>
            <person name="Wu L."/>
            <person name="Ma J."/>
        </authorList>
    </citation>
    <scope>NUCLEOTIDE SEQUENCE [LARGE SCALE GENOMIC DNA]</scope>
    <source>
        <strain evidence="12">CCUG 54950</strain>
    </source>
</reference>
<keyword evidence="12" id="KW-1185">Reference proteome</keyword>
<dbReference type="CDD" id="cd06225">
    <property type="entry name" value="HAMP"/>
    <property type="match status" value="1"/>
</dbReference>
<evidence type="ECO:0000256" key="6">
    <source>
        <dbReference type="PROSITE-ProRule" id="PRU00284"/>
    </source>
</evidence>
<comment type="caution">
    <text evidence="11">The sequence shown here is derived from an EMBL/GenBank/DDBJ whole genome shotgun (WGS) entry which is preliminary data.</text>
</comment>